<keyword evidence="1" id="KW-0167">Capsid protein</keyword>
<sequence length="333" mass="39714">MRELLKEKFLFYGQYETKLLGFPAYKGSDGYAIVIPADYIDEDFITEQYVIADYLNQSGFTHVAKPLYSNEGKFIVPINEESSIYTCHVQSVPSSSEDPQQFISFLTSFHQAGHGFPYSPINLNRYGQWKTNWEQIIDQLEWIRNMIIEKPYITDWERLWLESCFYFIGMGENAIQFLQESEQENLYNQYDQPVFTFERISPFPHQEVIFPNRIIHDHPSRDLSEMMRYYIMEKGAKGFPIISNMLDVYQNKRPISVFGWRLLFSRLAFPIHFIDYTEKVLTKEKITQDDYEEFQKRLANQYHYEEGLQFAAQEMERSLGMDLEVMDWIFNNR</sequence>
<dbReference type="Proteomes" id="UP000199095">
    <property type="component" value="Unassembled WGS sequence"/>
</dbReference>
<dbReference type="OrthoDB" id="2986702at2"/>
<dbReference type="RefSeq" id="WP_093130824.1">
    <property type="nucleotide sequence ID" value="NZ_FOHJ01000001.1"/>
</dbReference>
<gene>
    <name evidence="1" type="ORF">SAMN05421676_10168</name>
</gene>
<evidence type="ECO:0000313" key="1">
    <source>
        <dbReference type="EMBL" id="SES65145.1"/>
    </source>
</evidence>
<name>A0A1H9Y9N7_9BACI</name>
<dbReference type="InterPro" id="IPR047175">
    <property type="entry name" value="CotS-like"/>
</dbReference>
<evidence type="ECO:0000313" key="2">
    <source>
        <dbReference type="Proteomes" id="UP000199095"/>
    </source>
</evidence>
<dbReference type="PANTHER" id="PTHR39179">
    <property type="entry name" value="SPORE COAT PROTEIN I"/>
    <property type="match status" value="1"/>
</dbReference>
<keyword evidence="2" id="KW-1185">Reference proteome</keyword>
<dbReference type="InterPro" id="IPR011009">
    <property type="entry name" value="Kinase-like_dom_sf"/>
</dbReference>
<dbReference type="GO" id="GO:0042601">
    <property type="term" value="C:endospore-forming forespore"/>
    <property type="evidence" value="ECO:0007669"/>
    <property type="project" value="TreeGrafter"/>
</dbReference>
<keyword evidence="1" id="KW-0946">Virion</keyword>
<protein>
    <submittedName>
        <fullName evidence="1">Spore coat protein YutH</fullName>
    </submittedName>
</protein>
<dbReference type="EMBL" id="FOHJ01000001">
    <property type="protein sequence ID" value="SES65145.1"/>
    <property type="molecule type" value="Genomic_DNA"/>
</dbReference>
<dbReference type="Gene3D" id="3.90.1200.10">
    <property type="match status" value="1"/>
</dbReference>
<organism evidence="1 2">
    <name type="scientific">Salinibacillus kushneri</name>
    <dbReference type="NCBI Taxonomy" id="237682"/>
    <lineage>
        <taxon>Bacteria</taxon>
        <taxon>Bacillati</taxon>
        <taxon>Bacillota</taxon>
        <taxon>Bacilli</taxon>
        <taxon>Bacillales</taxon>
        <taxon>Bacillaceae</taxon>
        <taxon>Salinibacillus</taxon>
    </lineage>
</organism>
<proteinExistence type="predicted"/>
<dbReference type="SUPFAM" id="SSF56112">
    <property type="entry name" value="Protein kinase-like (PK-like)"/>
    <property type="match status" value="1"/>
</dbReference>
<dbReference type="STRING" id="237682.SAMN05421676_10168"/>
<reference evidence="2" key="1">
    <citation type="submission" date="2016-10" db="EMBL/GenBank/DDBJ databases">
        <authorList>
            <person name="Varghese N."/>
            <person name="Submissions S."/>
        </authorList>
    </citation>
    <scope>NUCLEOTIDE SEQUENCE [LARGE SCALE GENOMIC DNA]</scope>
    <source>
        <strain evidence="2">CGMCC 1.3566</strain>
    </source>
</reference>
<dbReference type="PANTHER" id="PTHR39179:SF2">
    <property type="entry name" value="ENDOSPORE COAT-ASSOCIATED PROTEIN YUTH"/>
    <property type="match status" value="1"/>
</dbReference>
<dbReference type="AlphaFoldDB" id="A0A1H9Y9N7"/>
<accession>A0A1H9Y9N7</accession>